<name>A0A6N2TZ11_9FIRM</name>
<sequence>MGRLTVLKQIAHDIACQFGPDCEVVIHDLKTNDPETSIVYIENGHVTNRGVGDGPSNAVFDVIRHIHNSKKEISQEDLKDHAGYLMKTSDGKILKCSTSYIRDDDGSLHYVFGINYDISRLTMIESALHDLVTPVNTEEKPKEITHNVNDLLDHLIEESVALVGKPVALMNKDDKVTAIQFLNDSGAFLITKSGDKVANYFGISKYTLYSYIDVNK</sequence>
<gene>
    <name evidence="2" type="ORF">BGLFYP119_01788</name>
</gene>
<dbReference type="PANTHER" id="PTHR35568:SF1">
    <property type="entry name" value="TRANSCRIPTIONAL REGULATOR DAUR"/>
    <property type="match status" value="1"/>
</dbReference>
<protein>
    <submittedName>
        <fullName evidence="2">YheO-like PAS domain protein</fullName>
    </submittedName>
</protein>
<dbReference type="InterPro" id="IPR000700">
    <property type="entry name" value="PAS-assoc_C"/>
</dbReference>
<accession>A0A6N2TZ11</accession>
<reference evidence="2" key="1">
    <citation type="submission" date="2019-11" db="EMBL/GenBank/DDBJ databases">
        <authorList>
            <person name="Feng L."/>
        </authorList>
    </citation>
    <scope>NUCLEOTIDE SEQUENCE</scope>
    <source>
        <strain evidence="2">BgluceraseaLFYP119</strain>
    </source>
</reference>
<dbReference type="EMBL" id="CACRST010000017">
    <property type="protein sequence ID" value="VYT09782.1"/>
    <property type="molecule type" value="Genomic_DNA"/>
</dbReference>
<dbReference type="RefSeq" id="WP_156354111.1">
    <property type="nucleotide sequence ID" value="NZ_CACRST010000017.1"/>
</dbReference>
<dbReference type="InterPro" id="IPR039445">
    <property type="entry name" value="DauR-like_HTH"/>
</dbReference>
<organism evidence="2">
    <name type="scientific">Blautia glucerasea</name>
    <dbReference type="NCBI Taxonomy" id="536633"/>
    <lineage>
        <taxon>Bacteria</taxon>
        <taxon>Bacillati</taxon>
        <taxon>Bacillota</taxon>
        <taxon>Clostridia</taxon>
        <taxon>Lachnospirales</taxon>
        <taxon>Lachnospiraceae</taxon>
        <taxon>Blautia</taxon>
    </lineage>
</organism>
<feature type="domain" description="PAC" evidence="1">
    <location>
        <begin position="79"/>
        <end position="130"/>
    </location>
</feature>
<dbReference type="AlphaFoldDB" id="A0A6N2TZ11"/>
<dbReference type="PANTHER" id="PTHR35568">
    <property type="entry name" value="TRANSCRIPTIONAL REGULATOR DAUR"/>
    <property type="match status" value="1"/>
</dbReference>
<dbReference type="Pfam" id="PF08348">
    <property type="entry name" value="PAS_6"/>
    <property type="match status" value="1"/>
</dbReference>
<evidence type="ECO:0000313" key="2">
    <source>
        <dbReference type="EMBL" id="VYT09782.1"/>
    </source>
</evidence>
<proteinExistence type="predicted"/>
<dbReference type="InterPro" id="IPR013559">
    <property type="entry name" value="YheO"/>
</dbReference>
<dbReference type="InterPro" id="IPR039446">
    <property type="entry name" value="DauR-like"/>
</dbReference>
<dbReference type="PROSITE" id="PS50113">
    <property type="entry name" value="PAC"/>
    <property type="match status" value="1"/>
</dbReference>
<evidence type="ECO:0000259" key="1">
    <source>
        <dbReference type="PROSITE" id="PS50113"/>
    </source>
</evidence>
<dbReference type="Pfam" id="PF13309">
    <property type="entry name" value="HTH_22"/>
    <property type="match status" value="1"/>
</dbReference>